<sequence>KHMLKKVKDEDDDGASSKRAKTEPKSKAAPKANSKAKAEPKAKGKATEDDDPSGPRKRARGKQAES</sequence>
<name>A0ABP0REU1_9DINO</name>
<keyword evidence="3" id="KW-1185">Reference proteome</keyword>
<dbReference type="EMBL" id="CAXAMM010041217">
    <property type="protein sequence ID" value="CAK9098065.1"/>
    <property type="molecule type" value="Genomic_DNA"/>
</dbReference>
<evidence type="ECO:0000313" key="2">
    <source>
        <dbReference type="EMBL" id="CAK9098065.1"/>
    </source>
</evidence>
<organism evidence="2 3">
    <name type="scientific">Durusdinium trenchii</name>
    <dbReference type="NCBI Taxonomy" id="1381693"/>
    <lineage>
        <taxon>Eukaryota</taxon>
        <taxon>Sar</taxon>
        <taxon>Alveolata</taxon>
        <taxon>Dinophyceae</taxon>
        <taxon>Suessiales</taxon>
        <taxon>Symbiodiniaceae</taxon>
        <taxon>Durusdinium</taxon>
    </lineage>
</organism>
<accession>A0ABP0REU1</accession>
<evidence type="ECO:0000313" key="3">
    <source>
        <dbReference type="Proteomes" id="UP001642464"/>
    </source>
</evidence>
<feature type="region of interest" description="Disordered" evidence="1">
    <location>
        <begin position="1"/>
        <end position="66"/>
    </location>
</feature>
<protein>
    <submittedName>
        <fullName evidence="2">Uncharacterized protein</fullName>
    </submittedName>
</protein>
<feature type="non-terminal residue" evidence="2">
    <location>
        <position position="1"/>
    </location>
</feature>
<reference evidence="2 3" key="1">
    <citation type="submission" date="2024-02" db="EMBL/GenBank/DDBJ databases">
        <authorList>
            <person name="Chen Y."/>
            <person name="Shah S."/>
            <person name="Dougan E. K."/>
            <person name="Thang M."/>
            <person name="Chan C."/>
        </authorList>
    </citation>
    <scope>NUCLEOTIDE SEQUENCE [LARGE SCALE GENOMIC DNA]</scope>
</reference>
<dbReference type="Proteomes" id="UP001642464">
    <property type="component" value="Unassembled WGS sequence"/>
</dbReference>
<comment type="caution">
    <text evidence="2">The sequence shown here is derived from an EMBL/GenBank/DDBJ whole genome shotgun (WGS) entry which is preliminary data.</text>
</comment>
<feature type="compositionally biased region" description="Basic residues" evidence="1">
    <location>
        <begin position="55"/>
        <end position="66"/>
    </location>
</feature>
<proteinExistence type="predicted"/>
<gene>
    <name evidence="2" type="ORF">SCF082_LOCUS45989</name>
</gene>
<feature type="compositionally biased region" description="Basic and acidic residues" evidence="1">
    <location>
        <begin position="36"/>
        <end position="47"/>
    </location>
</feature>
<evidence type="ECO:0000256" key="1">
    <source>
        <dbReference type="SAM" id="MobiDB-lite"/>
    </source>
</evidence>